<organism evidence="2 3">
    <name type="scientific">Longispora fulva</name>
    <dbReference type="NCBI Taxonomy" id="619741"/>
    <lineage>
        <taxon>Bacteria</taxon>
        <taxon>Bacillati</taxon>
        <taxon>Actinomycetota</taxon>
        <taxon>Actinomycetes</taxon>
        <taxon>Micromonosporales</taxon>
        <taxon>Micromonosporaceae</taxon>
        <taxon>Longispora</taxon>
    </lineage>
</organism>
<evidence type="ECO:0000256" key="1">
    <source>
        <dbReference type="SAM" id="Phobius"/>
    </source>
</evidence>
<reference evidence="2" key="1">
    <citation type="submission" date="2020-11" db="EMBL/GenBank/DDBJ databases">
        <title>Sequencing the genomes of 1000 actinobacteria strains.</title>
        <authorList>
            <person name="Klenk H.-P."/>
        </authorList>
    </citation>
    <scope>NUCLEOTIDE SEQUENCE</scope>
    <source>
        <strain evidence="2">DSM 45356</strain>
    </source>
</reference>
<comment type="caution">
    <text evidence="2">The sequence shown here is derived from an EMBL/GenBank/DDBJ whole genome shotgun (WGS) entry which is preliminary data.</text>
</comment>
<dbReference type="EMBL" id="JADOUF010000001">
    <property type="protein sequence ID" value="MBG6137965.1"/>
    <property type="molecule type" value="Genomic_DNA"/>
</dbReference>
<evidence type="ECO:0008006" key="4">
    <source>
        <dbReference type="Google" id="ProtNLM"/>
    </source>
</evidence>
<dbReference type="AlphaFoldDB" id="A0A8J7GI75"/>
<dbReference type="RefSeq" id="WP_197004772.1">
    <property type="nucleotide sequence ID" value="NZ_BONS01000017.1"/>
</dbReference>
<protein>
    <recommendedName>
        <fullName evidence="4">PH (Pleckstrin Homology) domain-containing protein</fullName>
    </recommendedName>
</protein>
<feature type="transmembrane region" description="Helical" evidence="1">
    <location>
        <begin position="12"/>
        <end position="32"/>
    </location>
</feature>
<sequence>MLVSYRPGWKQTLCRTAFRTALSGAGFAILVLLGAPGWLLVLAPVAAVVALAAGLVLHRSLGVVADEAGLRPTTGPRRVHVPWGRIVDIRAERRGGATVPVVYWDSGAAWRLRAPYDGWGCARDPEFEQKIFALRNLWETRRAWVRAEQP</sequence>
<keyword evidence="3" id="KW-1185">Reference proteome</keyword>
<accession>A0A8J7GI75</accession>
<name>A0A8J7GI75_9ACTN</name>
<proteinExistence type="predicted"/>
<evidence type="ECO:0000313" key="3">
    <source>
        <dbReference type="Proteomes" id="UP000622552"/>
    </source>
</evidence>
<keyword evidence="1" id="KW-0812">Transmembrane</keyword>
<keyword evidence="1" id="KW-1133">Transmembrane helix</keyword>
<dbReference type="Proteomes" id="UP000622552">
    <property type="component" value="Unassembled WGS sequence"/>
</dbReference>
<keyword evidence="1" id="KW-0472">Membrane</keyword>
<evidence type="ECO:0000313" key="2">
    <source>
        <dbReference type="EMBL" id="MBG6137965.1"/>
    </source>
</evidence>
<gene>
    <name evidence="2" type="ORF">IW245_004159</name>
</gene>